<dbReference type="InterPro" id="IPR008929">
    <property type="entry name" value="Chondroitin_lyas"/>
</dbReference>
<evidence type="ECO:0000256" key="4">
    <source>
        <dbReference type="ARBA" id="ARBA00023239"/>
    </source>
</evidence>
<keyword evidence="2" id="KW-0732">Signal</keyword>
<comment type="caution">
    <text evidence="6">The sequence shown here is derived from an EMBL/GenBank/DDBJ whole genome shotgun (WGS) entry which is preliminary data.</text>
</comment>
<dbReference type="GO" id="GO:0042597">
    <property type="term" value="C:periplasmic space"/>
    <property type="evidence" value="ECO:0007669"/>
    <property type="project" value="UniProtKB-SubCell"/>
</dbReference>
<evidence type="ECO:0000256" key="3">
    <source>
        <dbReference type="ARBA" id="ARBA00022764"/>
    </source>
</evidence>
<evidence type="ECO:0000313" key="6">
    <source>
        <dbReference type="EMBL" id="ROR83644.1"/>
    </source>
</evidence>
<organism evidence="6 7">
    <name type="scientific">Plantibacter flavus</name>
    <dbReference type="NCBI Taxonomy" id="150123"/>
    <lineage>
        <taxon>Bacteria</taxon>
        <taxon>Bacillati</taxon>
        <taxon>Actinomycetota</taxon>
        <taxon>Actinomycetes</taxon>
        <taxon>Micrococcales</taxon>
        <taxon>Microbacteriaceae</taxon>
        <taxon>Plantibacter</taxon>
    </lineage>
</organism>
<dbReference type="GO" id="GO:0016829">
    <property type="term" value="F:lyase activity"/>
    <property type="evidence" value="ECO:0007669"/>
    <property type="project" value="UniProtKB-KW"/>
</dbReference>
<dbReference type="Pfam" id="PF07940">
    <property type="entry name" value="Hepar_II_III_C"/>
    <property type="match status" value="1"/>
</dbReference>
<dbReference type="PANTHER" id="PTHR39210">
    <property type="entry name" value="HEPARIN-SULFATE LYASE"/>
    <property type="match status" value="1"/>
</dbReference>
<keyword evidence="3" id="KW-0574">Periplasm</keyword>
<evidence type="ECO:0000259" key="5">
    <source>
        <dbReference type="Pfam" id="PF07940"/>
    </source>
</evidence>
<dbReference type="SUPFAM" id="SSF48230">
    <property type="entry name" value="Chondroitin AC/alginate lyase"/>
    <property type="match status" value="1"/>
</dbReference>
<sequence>MTTVTRARGGWWHDFVCPTHGTELLEARGDAFVCTYGCELRGEPYASAWLVLEHQAAARLARTAARRFRRHGDPADQAQALAIVREFADYSAEITAEWNRDSESWMLQGKLFKQALTEAIWATQIADAVVVLAEDEATREAMGAPVATMLEALVETIVESRRVLVIERDDLTSNYVAWLDAAGGLATRALAALGGVAPHGDQARWIEQAVEHSAVAIGQDGWEWEGSTYYHLFVLRAYLLTLAGADPTALDPALVDRLRRMVDVLVGFAGPDGRLPMLHDGPYDRLGVHLEVLEICVLAGQLWDRTGLGAIEAWARRRIGERHDGLEDLLDGWFSGAPLAVPGDAPGRGSVLFADVGYAVVRSEASSLQAVLDAGPHGGSHGHLDTLALYLYGDGVAWQPAPGVPPYGSALRRDYYARTTAHPTVRADDADQLESSARVERWEVDPAADTTLVHASSSEAIDGVRLDRRVESTGGILIDVLRAATEDGSARTFTTALRPAVPFEVVQHGDGWRTGWSGPSGRRLHGHHVADVASALVDAPGRGPSDDPTVPLAVGDWTATAARVTFVSVFAEAEVSPITSIRLDAGRLVVGLSDGRTLERELLP</sequence>
<accession>A0A3N2C8K2</accession>
<keyword evidence="4" id="KW-0456">Lyase</keyword>
<dbReference type="Proteomes" id="UP000266915">
    <property type="component" value="Unassembled WGS sequence"/>
</dbReference>
<dbReference type="AlphaFoldDB" id="A0A3N2C8K2"/>
<dbReference type="EMBL" id="RKHL01000001">
    <property type="protein sequence ID" value="ROR83644.1"/>
    <property type="molecule type" value="Genomic_DNA"/>
</dbReference>
<comment type="subcellular location">
    <subcellularLocation>
        <location evidence="1">Periplasm</location>
    </subcellularLocation>
</comment>
<keyword evidence="7" id="KW-1185">Reference proteome</keyword>
<protein>
    <submittedName>
        <fullName evidence="6">Heparinase II/III-like protein</fullName>
    </submittedName>
</protein>
<feature type="domain" description="Heparinase II/III-like C-terminal" evidence="5">
    <location>
        <begin position="346"/>
        <end position="521"/>
    </location>
</feature>
<dbReference type="Gene3D" id="1.50.10.100">
    <property type="entry name" value="Chondroitin AC/alginate lyase"/>
    <property type="match status" value="1"/>
</dbReference>
<evidence type="ECO:0000313" key="7">
    <source>
        <dbReference type="Proteomes" id="UP000266915"/>
    </source>
</evidence>
<proteinExistence type="predicted"/>
<dbReference type="PANTHER" id="PTHR39210:SF1">
    <property type="entry name" value="HEPARIN-SULFATE LYASE"/>
    <property type="match status" value="1"/>
</dbReference>
<evidence type="ECO:0000256" key="2">
    <source>
        <dbReference type="ARBA" id="ARBA00022729"/>
    </source>
</evidence>
<dbReference type="Gene3D" id="2.70.98.70">
    <property type="match status" value="1"/>
</dbReference>
<evidence type="ECO:0000256" key="1">
    <source>
        <dbReference type="ARBA" id="ARBA00004418"/>
    </source>
</evidence>
<dbReference type="RefSeq" id="WP_085511442.1">
    <property type="nucleotide sequence ID" value="NZ_FXAP01000002.1"/>
</dbReference>
<gene>
    <name evidence="6" type="ORF">EDD42_3758</name>
</gene>
<name>A0A3N2C8K2_9MICO</name>
<reference evidence="6 7" key="1">
    <citation type="submission" date="2018-11" db="EMBL/GenBank/DDBJ databases">
        <title>Sequencing the genomes of 1000 actinobacteria strains.</title>
        <authorList>
            <person name="Klenk H.-P."/>
        </authorList>
    </citation>
    <scope>NUCLEOTIDE SEQUENCE [LARGE SCALE GENOMIC DNA]</scope>
    <source>
        <strain evidence="6 7">DSM 14012</strain>
    </source>
</reference>
<dbReference type="InterPro" id="IPR012480">
    <property type="entry name" value="Hepar_II_III_C"/>
</dbReference>